<keyword evidence="2" id="KW-1185">Reference proteome</keyword>
<proteinExistence type="predicted"/>
<sequence>MDSTSSLSPSHHWQLKVFFPLKTGSESLSFSLSKSAAISLISPSQNRQQVLFLFPSQTSIHTFSVLSQKNQLLSPFYLPLKWLEFHQFDWGVNLHMLKEKEKAASDNALLLVCLSSFRFNKWVELKGLLAVNAIVHPMANIFDKCTASLCPDQFEYAMRVFSIISKRLELRVFSMISKRLELASLS</sequence>
<dbReference type="EMBL" id="CM001885">
    <property type="protein sequence ID" value="EOY12886.1"/>
    <property type="molecule type" value="Genomic_DNA"/>
</dbReference>
<dbReference type="HOGENOM" id="CLU_1456930_0_0_1"/>
<evidence type="ECO:0000313" key="2">
    <source>
        <dbReference type="Proteomes" id="UP000026915"/>
    </source>
</evidence>
<gene>
    <name evidence="1" type="ORF">TCM_031393</name>
</gene>
<dbReference type="InParanoid" id="A0A061F751"/>
<dbReference type="Proteomes" id="UP000026915">
    <property type="component" value="Chromosome 7"/>
</dbReference>
<evidence type="ECO:0000313" key="1">
    <source>
        <dbReference type="EMBL" id="EOY12886.1"/>
    </source>
</evidence>
<organism evidence="1 2">
    <name type="scientific">Theobroma cacao</name>
    <name type="common">Cacao</name>
    <name type="synonym">Cocoa</name>
    <dbReference type="NCBI Taxonomy" id="3641"/>
    <lineage>
        <taxon>Eukaryota</taxon>
        <taxon>Viridiplantae</taxon>
        <taxon>Streptophyta</taxon>
        <taxon>Embryophyta</taxon>
        <taxon>Tracheophyta</taxon>
        <taxon>Spermatophyta</taxon>
        <taxon>Magnoliopsida</taxon>
        <taxon>eudicotyledons</taxon>
        <taxon>Gunneridae</taxon>
        <taxon>Pentapetalae</taxon>
        <taxon>rosids</taxon>
        <taxon>malvids</taxon>
        <taxon>Malvales</taxon>
        <taxon>Malvaceae</taxon>
        <taxon>Byttnerioideae</taxon>
        <taxon>Theobroma</taxon>
    </lineage>
</organism>
<dbReference type="Gramene" id="EOY12886">
    <property type="protein sequence ID" value="EOY12886"/>
    <property type="gene ID" value="TCM_031393"/>
</dbReference>
<accession>A0A061F751</accession>
<name>A0A061F751_THECC</name>
<dbReference type="AlphaFoldDB" id="A0A061F751"/>
<protein>
    <submittedName>
        <fullName evidence="1">Uncharacterized protein</fullName>
    </submittedName>
</protein>
<reference evidence="1 2" key="1">
    <citation type="journal article" date="2013" name="Genome Biol.">
        <title>The genome sequence of the most widely cultivated cacao type and its use to identify candidate genes regulating pod color.</title>
        <authorList>
            <person name="Motamayor J.C."/>
            <person name="Mockaitis K."/>
            <person name="Schmutz J."/>
            <person name="Haiminen N."/>
            <person name="Iii D.L."/>
            <person name="Cornejo O."/>
            <person name="Findley S.D."/>
            <person name="Zheng P."/>
            <person name="Utro F."/>
            <person name="Royaert S."/>
            <person name="Saski C."/>
            <person name="Jenkins J."/>
            <person name="Podicheti R."/>
            <person name="Zhao M."/>
            <person name="Scheffler B.E."/>
            <person name="Stack J.C."/>
            <person name="Feltus F.A."/>
            <person name="Mustiga G.M."/>
            <person name="Amores F."/>
            <person name="Phillips W."/>
            <person name="Marelli J.P."/>
            <person name="May G.D."/>
            <person name="Shapiro H."/>
            <person name="Ma J."/>
            <person name="Bustamante C.D."/>
            <person name="Schnell R.J."/>
            <person name="Main D."/>
            <person name="Gilbert D."/>
            <person name="Parida L."/>
            <person name="Kuhn D.N."/>
        </authorList>
    </citation>
    <scope>NUCLEOTIDE SEQUENCE [LARGE SCALE GENOMIC DNA]</scope>
    <source>
        <strain evidence="2">cv. Matina 1-6</strain>
    </source>
</reference>